<name>A0AAW4W200_9FIRM</name>
<accession>A0AAW4W200</accession>
<dbReference type="EMBL" id="JAJEPX010000033">
    <property type="protein sequence ID" value="MCC2177418.1"/>
    <property type="molecule type" value="Genomic_DNA"/>
</dbReference>
<dbReference type="Gene3D" id="1.10.101.10">
    <property type="entry name" value="PGBD-like superfamily/PGBD"/>
    <property type="match status" value="3"/>
</dbReference>
<organism evidence="2 3">
    <name type="scientific">Agathobaculum butyriciproducens</name>
    <dbReference type="NCBI Taxonomy" id="1628085"/>
    <lineage>
        <taxon>Bacteria</taxon>
        <taxon>Bacillati</taxon>
        <taxon>Bacillota</taxon>
        <taxon>Clostridia</taxon>
        <taxon>Eubacteriales</taxon>
        <taxon>Butyricicoccaceae</taxon>
        <taxon>Agathobaculum</taxon>
    </lineage>
</organism>
<dbReference type="Pfam" id="PF01471">
    <property type="entry name" value="PG_binding_1"/>
    <property type="match status" value="3"/>
</dbReference>
<dbReference type="RefSeq" id="WP_227600975.1">
    <property type="nucleotide sequence ID" value="NZ_JAJEPX010000033.1"/>
</dbReference>
<feature type="domain" description="Peptidoglycan binding-like" evidence="1">
    <location>
        <begin position="191"/>
        <end position="251"/>
    </location>
</feature>
<reference evidence="2 3" key="1">
    <citation type="submission" date="2021-10" db="EMBL/GenBank/DDBJ databases">
        <title>Anaerobic single-cell dispensing facilitates the cultivation of human gut bacteria.</title>
        <authorList>
            <person name="Afrizal A."/>
        </authorList>
    </citation>
    <scope>NUCLEOTIDE SEQUENCE [LARGE SCALE GENOMIC DNA]</scope>
    <source>
        <strain evidence="2 3">CLA-AA-H270</strain>
    </source>
</reference>
<dbReference type="SUPFAM" id="SSF47090">
    <property type="entry name" value="PGBD-like"/>
    <property type="match status" value="3"/>
</dbReference>
<feature type="domain" description="Peptidoglycan binding-like" evidence="1">
    <location>
        <begin position="288"/>
        <end position="352"/>
    </location>
</feature>
<keyword evidence="3" id="KW-1185">Reference proteome</keyword>
<dbReference type="AlphaFoldDB" id="A0AAW4W200"/>
<sequence>MPEPYVSIPETITVHLGAPSADAQNITVPFADYIKNVASSEIYPTWPEQAIRANVYAQMSYVLNRVFTEWYRAQGYDFDITNSTRYDQSFVPGRDIFENISTIVDDMIGTYLTRGDSIEPLFTQYCNGTTVTCPGGLSQWGTVPLAEQGLSAEQILQSFYGSDINFVTGAPLSPNLGGSFPGVTLRLGDFSEDVRTVQTRLNRISTNFPNIPKIYPTDGVFSADTERAVRAFQRQFNLTEDGLVGQATWYRIAFIYNNVKRLSELNSEGLALSEISRQYPERLTEGMSGPGVQLLQYFLAIVGEFYDALPRWQAGQLDGVFGPQTREAVTAYQQLVGLPMTGAVDRETWYALLSTYQSVLLSQPEQEWLGQFVGLPETFLVKGMRGKAVRQAQQLINIIARGYAEVPAVAEDGIFGDATESSVASIQSLLGLPATGAIGPLTWEGMADLAENVLVGSQNAAGQYPGYPVGEEAT</sequence>
<dbReference type="InterPro" id="IPR036366">
    <property type="entry name" value="PGBDSf"/>
</dbReference>
<dbReference type="InterPro" id="IPR002477">
    <property type="entry name" value="Peptidoglycan-bd-like"/>
</dbReference>
<feature type="domain" description="Peptidoglycan binding-like" evidence="1">
    <location>
        <begin position="385"/>
        <end position="444"/>
    </location>
</feature>
<dbReference type="InterPro" id="IPR036365">
    <property type="entry name" value="PGBD-like_sf"/>
</dbReference>
<evidence type="ECO:0000313" key="2">
    <source>
        <dbReference type="EMBL" id="MCC2177418.1"/>
    </source>
</evidence>
<gene>
    <name evidence="2" type="ORF">LKD22_09830</name>
</gene>
<dbReference type="GeneID" id="98659694"/>
<proteinExistence type="predicted"/>
<evidence type="ECO:0000313" key="3">
    <source>
        <dbReference type="Proteomes" id="UP001298753"/>
    </source>
</evidence>
<evidence type="ECO:0000259" key="1">
    <source>
        <dbReference type="Pfam" id="PF01471"/>
    </source>
</evidence>
<dbReference type="Proteomes" id="UP001298753">
    <property type="component" value="Unassembled WGS sequence"/>
</dbReference>
<protein>
    <submittedName>
        <fullName evidence="2">Peptidoglycan-binding protein</fullName>
    </submittedName>
</protein>
<comment type="caution">
    <text evidence="2">The sequence shown here is derived from an EMBL/GenBank/DDBJ whole genome shotgun (WGS) entry which is preliminary data.</text>
</comment>